<gene>
    <name evidence="2" type="ORF">DPMN_194922</name>
</gene>
<evidence type="ECO:0000313" key="2">
    <source>
        <dbReference type="EMBL" id="KAH3692045.1"/>
    </source>
</evidence>
<evidence type="ECO:0000256" key="1">
    <source>
        <dbReference type="SAM" id="MobiDB-lite"/>
    </source>
</evidence>
<reference evidence="2" key="2">
    <citation type="submission" date="2020-11" db="EMBL/GenBank/DDBJ databases">
        <authorList>
            <person name="McCartney M.A."/>
            <person name="Auch B."/>
            <person name="Kono T."/>
            <person name="Mallez S."/>
            <person name="Becker A."/>
            <person name="Gohl D.M."/>
            <person name="Silverstein K.A.T."/>
            <person name="Koren S."/>
            <person name="Bechman K.B."/>
            <person name="Herman A."/>
            <person name="Abrahante J.E."/>
            <person name="Garbe J."/>
        </authorList>
    </citation>
    <scope>NUCLEOTIDE SEQUENCE</scope>
    <source>
        <strain evidence="2">Duluth1</strain>
        <tissue evidence="2">Whole animal</tissue>
    </source>
</reference>
<dbReference type="Proteomes" id="UP000828390">
    <property type="component" value="Unassembled WGS sequence"/>
</dbReference>
<protein>
    <submittedName>
        <fullName evidence="2">Uncharacterized protein</fullName>
    </submittedName>
</protein>
<reference evidence="2" key="1">
    <citation type="journal article" date="2019" name="bioRxiv">
        <title>The Genome of the Zebra Mussel, Dreissena polymorpha: A Resource for Invasive Species Research.</title>
        <authorList>
            <person name="McCartney M.A."/>
            <person name="Auch B."/>
            <person name="Kono T."/>
            <person name="Mallez S."/>
            <person name="Zhang Y."/>
            <person name="Obille A."/>
            <person name="Becker A."/>
            <person name="Abrahante J.E."/>
            <person name="Garbe J."/>
            <person name="Badalamenti J.P."/>
            <person name="Herman A."/>
            <person name="Mangelson H."/>
            <person name="Liachko I."/>
            <person name="Sullivan S."/>
            <person name="Sone E.D."/>
            <person name="Koren S."/>
            <person name="Silverstein K.A.T."/>
            <person name="Beckman K.B."/>
            <person name="Gohl D.M."/>
        </authorList>
    </citation>
    <scope>NUCLEOTIDE SEQUENCE</scope>
    <source>
        <strain evidence="2">Duluth1</strain>
        <tissue evidence="2">Whole animal</tissue>
    </source>
</reference>
<accession>A0A9D3Y4C2</accession>
<evidence type="ECO:0000313" key="3">
    <source>
        <dbReference type="Proteomes" id="UP000828390"/>
    </source>
</evidence>
<dbReference type="AlphaFoldDB" id="A0A9D3Y4C2"/>
<comment type="caution">
    <text evidence="2">The sequence shown here is derived from an EMBL/GenBank/DDBJ whole genome shotgun (WGS) entry which is preliminary data.</text>
</comment>
<sequence>MNRESPGRTDNDRRGTGDKRDGIVAPPGPMQTPAKLRQRPGKCRHSPAIATIHKLTGFHRGITGDDRG</sequence>
<dbReference type="EMBL" id="JAIWYP010000026">
    <property type="protein sequence ID" value="KAH3692045.1"/>
    <property type="molecule type" value="Genomic_DNA"/>
</dbReference>
<feature type="compositionally biased region" description="Basic and acidic residues" evidence="1">
    <location>
        <begin position="1"/>
        <end position="22"/>
    </location>
</feature>
<keyword evidence="3" id="KW-1185">Reference proteome</keyword>
<feature type="region of interest" description="Disordered" evidence="1">
    <location>
        <begin position="1"/>
        <end position="44"/>
    </location>
</feature>
<name>A0A9D3Y4C2_DREPO</name>
<organism evidence="2 3">
    <name type="scientific">Dreissena polymorpha</name>
    <name type="common">Zebra mussel</name>
    <name type="synonym">Mytilus polymorpha</name>
    <dbReference type="NCBI Taxonomy" id="45954"/>
    <lineage>
        <taxon>Eukaryota</taxon>
        <taxon>Metazoa</taxon>
        <taxon>Spiralia</taxon>
        <taxon>Lophotrochozoa</taxon>
        <taxon>Mollusca</taxon>
        <taxon>Bivalvia</taxon>
        <taxon>Autobranchia</taxon>
        <taxon>Heteroconchia</taxon>
        <taxon>Euheterodonta</taxon>
        <taxon>Imparidentia</taxon>
        <taxon>Neoheterodontei</taxon>
        <taxon>Myida</taxon>
        <taxon>Dreissenoidea</taxon>
        <taxon>Dreissenidae</taxon>
        <taxon>Dreissena</taxon>
    </lineage>
</organism>
<proteinExistence type="predicted"/>